<feature type="binding site" evidence="3">
    <location>
        <position position="81"/>
    </location>
    <ligand>
        <name>Cu cation</name>
        <dbReference type="ChEBI" id="CHEBI:23378"/>
    </ligand>
</feature>
<comment type="similarity">
    <text evidence="1">Belongs to the SCO1/2 family.</text>
</comment>
<dbReference type="Pfam" id="PF02630">
    <property type="entry name" value="SCO1-SenC"/>
    <property type="match status" value="1"/>
</dbReference>
<dbReference type="RefSeq" id="WP_049641679.1">
    <property type="nucleotide sequence ID" value="NZ_LFTY01000001.1"/>
</dbReference>
<dbReference type="AlphaFoldDB" id="A0A0J9ECX5"/>
<evidence type="ECO:0000256" key="1">
    <source>
        <dbReference type="ARBA" id="ARBA00010996"/>
    </source>
</evidence>
<gene>
    <name evidence="5" type="ORF">AIOL_000786</name>
</gene>
<keyword evidence="3" id="KW-0479">Metal-binding</keyword>
<dbReference type="STRING" id="1675527.AIOL_000786"/>
<keyword evidence="4" id="KW-1015">Disulfide bond</keyword>
<dbReference type="SUPFAM" id="SSF52833">
    <property type="entry name" value="Thioredoxin-like"/>
    <property type="match status" value="1"/>
</dbReference>
<reference evidence="5 6" key="1">
    <citation type="submission" date="2015-06" db="EMBL/GenBank/DDBJ databases">
        <title>Draft genome sequence of an Alphaproteobacteria species associated to the Mediterranean sponge Oscarella lobularis.</title>
        <authorList>
            <person name="Jourda C."/>
            <person name="Santini S."/>
            <person name="Claverie J.-M."/>
        </authorList>
    </citation>
    <scope>NUCLEOTIDE SEQUENCE [LARGE SCALE GENOMIC DNA]</scope>
    <source>
        <strain evidence="5">IGS</strain>
    </source>
</reference>
<keyword evidence="6" id="KW-1185">Reference proteome</keyword>
<feature type="binding site" evidence="3">
    <location>
        <position position="85"/>
    </location>
    <ligand>
        <name>Cu cation</name>
        <dbReference type="ChEBI" id="CHEBI:23378"/>
    </ligand>
</feature>
<dbReference type="EMBL" id="LFTY01000001">
    <property type="protein sequence ID" value="KMW60622.1"/>
    <property type="molecule type" value="Genomic_DNA"/>
</dbReference>
<dbReference type="Gene3D" id="3.40.30.10">
    <property type="entry name" value="Glutaredoxin"/>
    <property type="match status" value="1"/>
</dbReference>
<dbReference type="InterPro" id="IPR036249">
    <property type="entry name" value="Thioredoxin-like_sf"/>
</dbReference>
<name>A0A0J9ECX5_9RHOB</name>
<dbReference type="FunFam" id="3.40.30.10:FF:000013">
    <property type="entry name" value="Blast:Protein SCO1 homolog, mitochondrial"/>
    <property type="match status" value="1"/>
</dbReference>
<evidence type="ECO:0000256" key="3">
    <source>
        <dbReference type="PIRSR" id="PIRSR603782-1"/>
    </source>
</evidence>
<comment type="caution">
    <text evidence="5">The sequence shown here is derived from an EMBL/GenBank/DDBJ whole genome shotgun (WGS) entry which is preliminary data.</text>
</comment>
<evidence type="ECO:0000313" key="5">
    <source>
        <dbReference type="EMBL" id="KMW60622.1"/>
    </source>
</evidence>
<dbReference type="CDD" id="cd02968">
    <property type="entry name" value="SCO"/>
    <property type="match status" value="1"/>
</dbReference>
<evidence type="ECO:0000256" key="4">
    <source>
        <dbReference type="PIRSR" id="PIRSR603782-2"/>
    </source>
</evidence>
<evidence type="ECO:0000256" key="2">
    <source>
        <dbReference type="ARBA" id="ARBA00023008"/>
    </source>
</evidence>
<feature type="disulfide bond" description="Redox-active" evidence="4">
    <location>
        <begin position="81"/>
        <end position="85"/>
    </location>
</feature>
<dbReference type="PANTHER" id="PTHR12151:SF25">
    <property type="entry name" value="LINALOOL DEHYDRATASE_ISOMERASE DOMAIN-CONTAINING PROTEIN"/>
    <property type="match status" value="1"/>
</dbReference>
<proteinExistence type="inferred from homology"/>
<protein>
    <submittedName>
        <fullName evidence="5">Cytochrome oxidase biogenesis protein Sco1/SenC/PrrC, putative copper metallochaperone</fullName>
    </submittedName>
</protein>
<evidence type="ECO:0000313" key="6">
    <source>
        <dbReference type="Proteomes" id="UP000037178"/>
    </source>
</evidence>
<dbReference type="GO" id="GO:0046872">
    <property type="term" value="F:metal ion binding"/>
    <property type="evidence" value="ECO:0007669"/>
    <property type="project" value="UniProtKB-KW"/>
</dbReference>
<sequence>MQRQLAVLAGAAVAAVLAVTFVAPMFRSADARYAQCRASSIAGGAATIGGPFTLVNGAGETVTDRDVLTKPTLVYFGYTFCPDVCPLDAARNAEAIDLLTAQGHDAQAVFISIDPERDTPEVVDDYARYMHEDMIGLTGSLEQVKAASKAYKTYFRKQDAENEFYLVDHSTQTYLMLPEVGFVEFFKRADSSEAMAQRTACFIENT</sequence>
<organism evidence="5 6">
    <name type="scientific">Candidatus Rhodobacter oscarellae</name>
    <dbReference type="NCBI Taxonomy" id="1675527"/>
    <lineage>
        <taxon>Bacteria</taxon>
        <taxon>Pseudomonadati</taxon>
        <taxon>Pseudomonadota</taxon>
        <taxon>Alphaproteobacteria</taxon>
        <taxon>Rhodobacterales</taxon>
        <taxon>Rhodobacter group</taxon>
        <taxon>Rhodobacter</taxon>
    </lineage>
</organism>
<dbReference type="Proteomes" id="UP000037178">
    <property type="component" value="Unassembled WGS sequence"/>
</dbReference>
<accession>A0A0J9ECX5</accession>
<dbReference type="OrthoDB" id="9790194at2"/>
<dbReference type="PATRIC" id="fig|1675527.3.peg.843"/>
<feature type="binding site" evidence="3">
    <location>
        <position position="169"/>
    </location>
    <ligand>
        <name>Cu cation</name>
        <dbReference type="ChEBI" id="CHEBI:23378"/>
    </ligand>
</feature>
<keyword evidence="2 3" id="KW-0186">Copper</keyword>
<dbReference type="InterPro" id="IPR003782">
    <property type="entry name" value="SCO1/SenC"/>
</dbReference>
<dbReference type="PANTHER" id="PTHR12151">
    <property type="entry name" value="ELECTRON TRANSPORT PROTIN SCO1/SENC FAMILY MEMBER"/>
    <property type="match status" value="1"/>
</dbReference>